<dbReference type="GO" id="GO:0005737">
    <property type="term" value="C:cytoplasm"/>
    <property type="evidence" value="ECO:0007669"/>
    <property type="project" value="UniProtKB-SubCell"/>
</dbReference>
<evidence type="ECO:0000256" key="9">
    <source>
        <dbReference type="ARBA" id="ARBA00023002"/>
    </source>
</evidence>
<comment type="function">
    <text evidence="13">Involved in the heme biosynthesis. Catalyzes the anaerobic oxidative decarboxylation of propionate groups of rings A and B of coproporphyrinogen III to yield the vinyl groups in protoporphyrinogen IX.</text>
</comment>
<evidence type="ECO:0000256" key="11">
    <source>
        <dbReference type="ARBA" id="ARBA00023014"/>
    </source>
</evidence>
<evidence type="ECO:0000256" key="4">
    <source>
        <dbReference type="ARBA" id="ARBA00011245"/>
    </source>
</evidence>
<evidence type="ECO:0000256" key="2">
    <source>
        <dbReference type="ARBA" id="ARBA00004785"/>
    </source>
</evidence>
<dbReference type="Gene3D" id="3.80.30.20">
    <property type="entry name" value="tm_1862 like domain"/>
    <property type="match status" value="1"/>
</dbReference>
<keyword evidence="8 15" id="KW-0479">Metal-binding</keyword>
<feature type="binding site" evidence="16">
    <location>
        <position position="173"/>
    </location>
    <ligand>
        <name>S-adenosyl-L-methionine</name>
        <dbReference type="ChEBI" id="CHEBI:59789"/>
        <label>2</label>
    </ligand>
</feature>
<evidence type="ECO:0000256" key="5">
    <source>
        <dbReference type="ARBA" id="ARBA00022485"/>
    </source>
</evidence>
<dbReference type="EC" id="1.3.98.3" evidence="15"/>
<sequence length="448" mass="49386">MIDTALIARHDRPVPRYTSYPTAPHFHAGIDQAAYAGWLAALPLGAPVSIYIHVPFCREMCWYCGCNTQITARLQPVAAFADNLVAEIELVGRQILSGPIAKRRRVTSIHFGGGTPNTLAPDDLRRIMMALGHVFDLDSNLDLALELDPRRLDAAFIEAMQDCGATRVSLGVQDFDREVQLAINRLQPYDMVARAVEQLRASGIRAINFDLIYGLPRQSVRSIAHTAQAAAELRPDRVALFGYAHVPWMKANQRLIVEADLPDATLRAQQFEVAVDVLVTHGYEQVGLDHFALPGDGLARALHTRRLRRNFQGYTDDRAETILGLGPSAISATPLGYAQNQTDNSPWAREIRAGRLATARGIALSDEDRRRRALIEEVMCYGTADLTVLPLNAKSELARLAPLIADGLVTLQRGQLALTPRGEPFRRVVAAAFDAYLQPDGQRHSRAI</sequence>
<dbReference type="GO" id="GO:0051989">
    <property type="term" value="F:coproporphyrinogen dehydrogenase activity"/>
    <property type="evidence" value="ECO:0007669"/>
    <property type="project" value="UniProtKB-EC"/>
</dbReference>
<dbReference type="PANTHER" id="PTHR13932:SF6">
    <property type="entry name" value="OXYGEN-INDEPENDENT COPROPORPHYRINOGEN III OXIDASE"/>
    <property type="match status" value="1"/>
</dbReference>
<evidence type="ECO:0000256" key="17">
    <source>
        <dbReference type="PIRSR" id="PIRSR000167-2"/>
    </source>
</evidence>
<dbReference type="GO" id="GO:0046872">
    <property type="term" value="F:metal ion binding"/>
    <property type="evidence" value="ECO:0007669"/>
    <property type="project" value="UniProtKB-KW"/>
</dbReference>
<dbReference type="AlphaFoldDB" id="A0A4R6WMW1"/>
<feature type="binding site" evidence="16">
    <location>
        <position position="185"/>
    </location>
    <ligand>
        <name>S-adenosyl-L-methionine</name>
        <dbReference type="ChEBI" id="CHEBI:59789"/>
        <label>2</label>
    </ligand>
</feature>
<keyword evidence="5 15" id="KW-0004">4Fe-4S</keyword>
<dbReference type="SFLD" id="SFLDS00029">
    <property type="entry name" value="Radical_SAM"/>
    <property type="match status" value="1"/>
</dbReference>
<comment type="caution">
    <text evidence="19">The sequence shown here is derived from an EMBL/GenBank/DDBJ whole genome shotgun (WGS) entry which is preliminary data.</text>
</comment>
<comment type="catalytic activity">
    <reaction evidence="14 15">
        <text>coproporphyrinogen III + 2 S-adenosyl-L-methionine = protoporphyrinogen IX + 2 5'-deoxyadenosine + 2 L-methionine + 2 CO2</text>
        <dbReference type="Rhea" id="RHEA:15425"/>
        <dbReference type="ChEBI" id="CHEBI:16526"/>
        <dbReference type="ChEBI" id="CHEBI:17319"/>
        <dbReference type="ChEBI" id="CHEBI:57307"/>
        <dbReference type="ChEBI" id="CHEBI:57309"/>
        <dbReference type="ChEBI" id="CHEBI:57844"/>
        <dbReference type="ChEBI" id="CHEBI:59789"/>
        <dbReference type="EC" id="1.3.98.3"/>
    </reaction>
</comment>
<evidence type="ECO:0000256" key="1">
    <source>
        <dbReference type="ARBA" id="ARBA00004496"/>
    </source>
</evidence>
<dbReference type="NCBIfam" id="TIGR00538">
    <property type="entry name" value="hemN"/>
    <property type="match status" value="1"/>
</dbReference>
<evidence type="ECO:0000256" key="16">
    <source>
        <dbReference type="PIRSR" id="PIRSR000167-1"/>
    </source>
</evidence>
<keyword evidence="12 15" id="KW-0627">Porphyrin biosynthesis</keyword>
<dbReference type="PIRSF" id="PIRSF000167">
    <property type="entry name" value="HemN"/>
    <property type="match status" value="1"/>
</dbReference>
<keyword evidence="6 15" id="KW-0963">Cytoplasm</keyword>
<dbReference type="Proteomes" id="UP000295783">
    <property type="component" value="Unassembled WGS sequence"/>
</dbReference>
<dbReference type="GO" id="GO:0006782">
    <property type="term" value="P:protoporphyrinogen IX biosynthetic process"/>
    <property type="evidence" value="ECO:0007669"/>
    <property type="project" value="UniProtKB-UniPathway"/>
</dbReference>
<evidence type="ECO:0000256" key="3">
    <source>
        <dbReference type="ARBA" id="ARBA00005493"/>
    </source>
</evidence>
<proteinExistence type="inferred from homology"/>
<dbReference type="UniPathway" id="UPA00251">
    <property type="reaction ID" value="UER00323"/>
</dbReference>
<feature type="binding site" evidence="16">
    <location>
        <position position="210"/>
    </location>
    <ligand>
        <name>S-adenosyl-L-methionine</name>
        <dbReference type="ChEBI" id="CHEBI:59789"/>
        <label>2</label>
    </ligand>
</feature>
<dbReference type="InterPro" id="IPR023404">
    <property type="entry name" value="rSAM_horseshoe"/>
</dbReference>
<dbReference type="EMBL" id="SNYW01000008">
    <property type="protein sequence ID" value="TDQ82233.1"/>
    <property type="molecule type" value="Genomic_DNA"/>
</dbReference>
<comment type="subcellular location">
    <subcellularLocation>
        <location evidence="1 15">Cytoplasm</location>
    </subcellularLocation>
</comment>
<dbReference type="OrthoDB" id="9808022at2"/>
<keyword evidence="7 15" id="KW-0949">S-adenosyl-L-methionine</keyword>
<evidence type="ECO:0000256" key="8">
    <source>
        <dbReference type="ARBA" id="ARBA00022723"/>
    </source>
</evidence>
<keyword evidence="9 15" id="KW-0560">Oxidoreductase</keyword>
<dbReference type="InterPro" id="IPR058240">
    <property type="entry name" value="rSAM_sf"/>
</dbReference>
<feature type="binding site" evidence="16">
    <location>
        <position position="146"/>
    </location>
    <ligand>
        <name>S-adenosyl-L-methionine</name>
        <dbReference type="ChEBI" id="CHEBI:59789"/>
        <label>1</label>
    </ligand>
</feature>
<comment type="pathway">
    <text evidence="2 15">Porphyrin-containing compound metabolism; protoporphyrin-IX biosynthesis; protoporphyrinogen-IX from coproporphyrinogen-III (AdoMet route): step 1/1.</text>
</comment>
<feature type="binding site" evidence="16">
    <location>
        <begin position="63"/>
        <end position="65"/>
    </location>
    <ligand>
        <name>S-adenosyl-L-methionine</name>
        <dbReference type="ChEBI" id="CHEBI:59789"/>
        <label>2</label>
    </ligand>
</feature>
<keyword evidence="11 15" id="KW-0411">Iron-sulfur</keyword>
<dbReference type="RefSeq" id="WP_133613525.1">
    <property type="nucleotide sequence ID" value="NZ_SNYW01000008.1"/>
</dbReference>
<dbReference type="SFLD" id="SFLDG01065">
    <property type="entry name" value="anaerobic_coproporphyrinogen-I"/>
    <property type="match status" value="1"/>
</dbReference>
<evidence type="ECO:0000256" key="6">
    <source>
        <dbReference type="ARBA" id="ARBA00022490"/>
    </source>
</evidence>
<comment type="cofactor">
    <cofactor evidence="15 17">
        <name>[4Fe-4S] cluster</name>
        <dbReference type="ChEBI" id="CHEBI:49883"/>
    </cofactor>
    <text evidence="15 17">Binds 1 [4Fe-4S] cluster. The cluster is coordinated with 3 cysteines and an exchangeable S-adenosyl-L-methionine.</text>
</comment>
<organism evidence="19 20">
    <name type="scientific">Dongia mobilis</name>
    <dbReference type="NCBI Taxonomy" id="578943"/>
    <lineage>
        <taxon>Bacteria</taxon>
        <taxon>Pseudomonadati</taxon>
        <taxon>Pseudomonadota</taxon>
        <taxon>Alphaproteobacteria</taxon>
        <taxon>Rhodospirillales</taxon>
        <taxon>Dongiaceae</taxon>
        <taxon>Dongia</taxon>
    </lineage>
</organism>
<feature type="binding site" evidence="16">
    <location>
        <position position="51"/>
    </location>
    <ligand>
        <name>S-adenosyl-L-methionine</name>
        <dbReference type="ChEBI" id="CHEBI:59789"/>
        <label>1</label>
    </ligand>
</feature>
<dbReference type="SUPFAM" id="SSF102114">
    <property type="entry name" value="Radical SAM enzymes"/>
    <property type="match status" value="1"/>
</dbReference>
<evidence type="ECO:0000256" key="14">
    <source>
        <dbReference type="ARBA" id="ARBA00048321"/>
    </source>
</evidence>
<evidence type="ECO:0000256" key="15">
    <source>
        <dbReference type="PIRNR" id="PIRNR000167"/>
    </source>
</evidence>
<comment type="similarity">
    <text evidence="3 15">Belongs to the anaerobic coproporphyrinogen-III oxidase family.</text>
</comment>
<dbReference type="PROSITE" id="PS51918">
    <property type="entry name" value="RADICAL_SAM"/>
    <property type="match status" value="1"/>
</dbReference>
<keyword evidence="10 15" id="KW-0408">Iron</keyword>
<evidence type="ECO:0000256" key="12">
    <source>
        <dbReference type="ARBA" id="ARBA00023244"/>
    </source>
</evidence>
<dbReference type="GO" id="GO:0004109">
    <property type="term" value="F:coproporphyrinogen oxidase activity"/>
    <property type="evidence" value="ECO:0007669"/>
    <property type="project" value="InterPro"/>
</dbReference>
<reference evidence="19 20" key="1">
    <citation type="submission" date="2019-03" db="EMBL/GenBank/DDBJ databases">
        <title>Genomic Encyclopedia of Type Strains, Phase III (KMG-III): the genomes of soil and plant-associated and newly described type strains.</title>
        <authorList>
            <person name="Whitman W."/>
        </authorList>
    </citation>
    <scope>NUCLEOTIDE SEQUENCE [LARGE SCALE GENOMIC DNA]</scope>
    <source>
        <strain evidence="19 20">CGMCC 1.7660</strain>
    </source>
</reference>
<dbReference type="Gene3D" id="1.10.10.920">
    <property type="match status" value="1"/>
</dbReference>
<feature type="binding site" evidence="16">
    <location>
        <position position="330"/>
    </location>
    <ligand>
        <name>S-adenosyl-L-methionine</name>
        <dbReference type="ChEBI" id="CHEBI:59789"/>
        <label>1</label>
    </ligand>
</feature>
<evidence type="ECO:0000256" key="13">
    <source>
        <dbReference type="ARBA" id="ARBA00024295"/>
    </source>
</evidence>
<dbReference type="SMART" id="SM00729">
    <property type="entry name" value="Elp3"/>
    <property type="match status" value="1"/>
</dbReference>
<dbReference type="InterPro" id="IPR006638">
    <property type="entry name" value="Elp3/MiaA/NifB-like_rSAM"/>
</dbReference>
<dbReference type="InterPro" id="IPR007197">
    <property type="entry name" value="rSAM"/>
</dbReference>
<evidence type="ECO:0000313" key="19">
    <source>
        <dbReference type="EMBL" id="TDQ82233.1"/>
    </source>
</evidence>
<feature type="binding site" evidence="16">
    <location>
        <position position="244"/>
    </location>
    <ligand>
        <name>S-adenosyl-L-methionine</name>
        <dbReference type="ChEBI" id="CHEBI:59789"/>
        <label>2</label>
    </ligand>
</feature>
<dbReference type="InterPro" id="IPR034505">
    <property type="entry name" value="Coproporphyrinogen-III_oxidase"/>
</dbReference>
<feature type="binding site" evidence="17">
    <location>
        <position position="61"/>
    </location>
    <ligand>
        <name>[4Fe-4S] cluster</name>
        <dbReference type="ChEBI" id="CHEBI:49883"/>
        <note>4Fe-4S-S-AdoMet</note>
    </ligand>
</feature>
<dbReference type="CDD" id="cd01335">
    <property type="entry name" value="Radical_SAM"/>
    <property type="match status" value="1"/>
</dbReference>
<dbReference type="GO" id="GO:0051539">
    <property type="term" value="F:4 iron, 4 sulfur cluster binding"/>
    <property type="evidence" value="ECO:0007669"/>
    <property type="project" value="UniProtKB-KW"/>
</dbReference>
<accession>A0A4R6WMW1</accession>
<dbReference type="InterPro" id="IPR004558">
    <property type="entry name" value="Coprogen_oxidase_HemN"/>
</dbReference>
<evidence type="ECO:0000313" key="20">
    <source>
        <dbReference type="Proteomes" id="UP000295783"/>
    </source>
</evidence>
<feature type="domain" description="Radical SAM core" evidence="18">
    <location>
        <begin position="42"/>
        <end position="289"/>
    </location>
</feature>
<dbReference type="Pfam" id="PF04055">
    <property type="entry name" value="Radical_SAM"/>
    <property type="match status" value="1"/>
</dbReference>
<feature type="binding site" evidence="17">
    <location>
        <position position="64"/>
    </location>
    <ligand>
        <name>[4Fe-4S] cluster</name>
        <dbReference type="ChEBI" id="CHEBI:49883"/>
        <note>4Fe-4S-S-AdoMet</note>
    </ligand>
</feature>
<comment type="subunit">
    <text evidence="4">Monomer.</text>
</comment>
<feature type="binding site" evidence="16">
    <location>
        <position position="113"/>
    </location>
    <ligand>
        <name>S-adenosyl-L-methionine</name>
        <dbReference type="ChEBI" id="CHEBI:59789"/>
        <label>1</label>
    </ligand>
</feature>
<feature type="binding site" evidence="17">
    <location>
        <position position="57"/>
    </location>
    <ligand>
        <name>[4Fe-4S] cluster</name>
        <dbReference type="ChEBI" id="CHEBI:49883"/>
        <note>4Fe-4S-S-AdoMet</note>
    </ligand>
</feature>
<dbReference type="PANTHER" id="PTHR13932">
    <property type="entry name" value="COPROPORPHYRINIGEN III OXIDASE"/>
    <property type="match status" value="1"/>
</dbReference>
<gene>
    <name evidence="19" type="ORF">A8950_2055</name>
</gene>
<keyword evidence="20" id="KW-1185">Reference proteome</keyword>
<protein>
    <recommendedName>
        <fullName evidence="15">Coproporphyrinogen-III oxidase</fullName>
        <ecNumber evidence="15">1.3.98.3</ecNumber>
    </recommendedName>
</protein>
<feature type="binding site" evidence="16">
    <location>
        <begin position="114"/>
        <end position="115"/>
    </location>
    <ligand>
        <name>S-adenosyl-L-methionine</name>
        <dbReference type="ChEBI" id="CHEBI:59789"/>
        <label>2</label>
    </ligand>
</feature>
<name>A0A4R6WMW1_9PROT</name>
<evidence type="ECO:0000256" key="10">
    <source>
        <dbReference type="ARBA" id="ARBA00023004"/>
    </source>
</evidence>
<evidence type="ECO:0000256" key="7">
    <source>
        <dbReference type="ARBA" id="ARBA00022691"/>
    </source>
</evidence>
<evidence type="ECO:0000259" key="18">
    <source>
        <dbReference type="PROSITE" id="PS51918"/>
    </source>
</evidence>